<feature type="transmembrane region" description="Helical" evidence="4">
    <location>
        <begin position="406"/>
        <end position="430"/>
    </location>
</feature>
<dbReference type="AlphaFoldDB" id="A0A834FSF4"/>
<protein>
    <submittedName>
        <fullName evidence="7">Myelin-associated glycoprotein</fullName>
    </submittedName>
</protein>
<dbReference type="PROSITE" id="PS50835">
    <property type="entry name" value="IG_LIKE"/>
    <property type="match status" value="2"/>
</dbReference>
<evidence type="ECO:0000313" key="8">
    <source>
        <dbReference type="Proteomes" id="UP000646548"/>
    </source>
</evidence>
<feature type="domain" description="Ig-like" evidence="6">
    <location>
        <begin position="138"/>
        <end position="230"/>
    </location>
</feature>
<organism evidence="7 8">
    <name type="scientific">Oryzias melastigma</name>
    <name type="common">Marine medaka</name>
    <dbReference type="NCBI Taxonomy" id="30732"/>
    <lineage>
        <taxon>Eukaryota</taxon>
        <taxon>Metazoa</taxon>
        <taxon>Chordata</taxon>
        <taxon>Craniata</taxon>
        <taxon>Vertebrata</taxon>
        <taxon>Euteleostomi</taxon>
        <taxon>Actinopterygii</taxon>
        <taxon>Neopterygii</taxon>
        <taxon>Teleostei</taxon>
        <taxon>Neoteleostei</taxon>
        <taxon>Acanthomorphata</taxon>
        <taxon>Ovalentaria</taxon>
        <taxon>Atherinomorphae</taxon>
        <taxon>Beloniformes</taxon>
        <taxon>Adrianichthyidae</taxon>
        <taxon>Oryziinae</taxon>
        <taxon>Oryzias</taxon>
    </lineage>
</organism>
<gene>
    <name evidence="7" type="ORF">FQA47_005029</name>
</gene>
<keyword evidence="4" id="KW-0812">Transmembrane</keyword>
<proteinExistence type="predicted"/>
<reference evidence="7" key="1">
    <citation type="journal article" name="BMC Genomics">
        <title>Long-read sequencing and de novo genome assembly of marine medaka (Oryzias melastigma).</title>
        <authorList>
            <person name="Liang P."/>
            <person name="Saqib H.S.A."/>
            <person name="Ni X."/>
            <person name="Shen Y."/>
        </authorList>
    </citation>
    <scope>NUCLEOTIDE SEQUENCE</scope>
    <source>
        <strain evidence="7">Bigg-433</strain>
    </source>
</reference>
<dbReference type="Gene3D" id="2.60.40.10">
    <property type="entry name" value="Immunoglobulins"/>
    <property type="match status" value="3"/>
</dbReference>
<dbReference type="SMART" id="SM00409">
    <property type="entry name" value="IG"/>
    <property type="match status" value="3"/>
</dbReference>
<evidence type="ECO:0000256" key="5">
    <source>
        <dbReference type="SAM" id="SignalP"/>
    </source>
</evidence>
<dbReference type="Pfam" id="PF08205">
    <property type="entry name" value="C2-set_2"/>
    <property type="match status" value="1"/>
</dbReference>
<accession>A0A834FSF4</accession>
<feature type="signal peptide" evidence="5">
    <location>
        <begin position="1"/>
        <end position="20"/>
    </location>
</feature>
<evidence type="ECO:0000313" key="7">
    <source>
        <dbReference type="EMBL" id="KAF6739758.1"/>
    </source>
</evidence>
<keyword evidence="2 4" id="KW-0472">Membrane</keyword>
<sequence length="496" mass="54954">MRASDGLLFLLCVWLKETEASSWTSAVPSQIKGLLGSCVVIPCTYDYPDPKKKISVFRGLWMNTNNKFINHPEASEMLQEYRSRTQLVGDVTQKNCSLKIDVLSQQDVGPFFFRIEMEGYDKYSYAKNAVTISATSEPDPVSISVKGDLKEGQTVSASCSVSHSCPSNPPAFTWSHPGKQSFQAQQLDHGQWNATSVLELLLSRNDHNNHVNCSVSFHGGKKQEVSKSLTVRYPPVKAMVDYKPDIKEGDTAELICSSDAHPPVSRYEWHDVNGGEVFQGNLFVVTNVSRHMGAFYCMAINKEGRVKSKLVQLNVLYPPEIKNKSACFLVDNLIKCNCKVDSKPPSTVFFNQSNKFLQATRGEEPGDFFIQAPVADFSSSESVSCWANNTQGSATLTLSIPSDDKMMLIFIFTGAAGIVVILLVIVVVVIKCRLRSADNIHTASLADRALELPECYSTKSIGKVHESPLSAIYANDSSFMYNEYSLKSMELGKRIR</sequence>
<evidence type="ECO:0000256" key="2">
    <source>
        <dbReference type="ARBA" id="ARBA00023136"/>
    </source>
</evidence>
<dbReference type="InterPro" id="IPR003599">
    <property type="entry name" value="Ig_sub"/>
</dbReference>
<dbReference type="InterPro" id="IPR036179">
    <property type="entry name" value="Ig-like_dom_sf"/>
</dbReference>
<evidence type="ECO:0000256" key="3">
    <source>
        <dbReference type="ARBA" id="ARBA00023157"/>
    </source>
</evidence>
<name>A0A834FSF4_ORYME</name>
<dbReference type="InterPro" id="IPR013783">
    <property type="entry name" value="Ig-like_fold"/>
</dbReference>
<feature type="chain" id="PRO_5032309233" evidence="5">
    <location>
        <begin position="21"/>
        <end position="496"/>
    </location>
</feature>
<evidence type="ECO:0000259" key="6">
    <source>
        <dbReference type="PROSITE" id="PS50835"/>
    </source>
</evidence>
<comment type="subcellular location">
    <subcellularLocation>
        <location evidence="1">Membrane</location>
        <topology evidence="1">Single-pass membrane protein</topology>
    </subcellularLocation>
</comment>
<feature type="domain" description="Ig-like" evidence="6">
    <location>
        <begin position="234"/>
        <end position="312"/>
    </location>
</feature>
<evidence type="ECO:0000256" key="4">
    <source>
        <dbReference type="SAM" id="Phobius"/>
    </source>
</evidence>
<dbReference type="Proteomes" id="UP000646548">
    <property type="component" value="Unassembled WGS sequence"/>
</dbReference>
<evidence type="ECO:0000256" key="1">
    <source>
        <dbReference type="ARBA" id="ARBA00004167"/>
    </source>
</evidence>
<comment type="caution">
    <text evidence="7">The sequence shown here is derived from an EMBL/GenBank/DDBJ whole genome shotgun (WGS) entry which is preliminary data.</text>
</comment>
<dbReference type="GO" id="GO:0016020">
    <property type="term" value="C:membrane"/>
    <property type="evidence" value="ECO:0007669"/>
    <property type="project" value="UniProtKB-SubCell"/>
</dbReference>
<dbReference type="PANTHER" id="PTHR46484:SF1">
    <property type="entry name" value="SCHWANN CELL MYELIN PROTEIN-RELATED"/>
    <property type="match status" value="1"/>
</dbReference>
<keyword evidence="4" id="KW-1133">Transmembrane helix</keyword>
<keyword evidence="3" id="KW-1015">Disulfide bond</keyword>
<dbReference type="EMBL" id="WKFB01000004">
    <property type="protein sequence ID" value="KAF6739758.1"/>
    <property type="molecule type" value="Genomic_DNA"/>
</dbReference>
<dbReference type="PANTHER" id="PTHR46484">
    <property type="entry name" value="SI:CH211-171H4.5-RELATED"/>
    <property type="match status" value="1"/>
</dbReference>
<keyword evidence="5" id="KW-0732">Signal</keyword>
<dbReference type="InterPro" id="IPR013162">
    <property type="entry name" value="CD80_C2-set"/>
</dbReference>
<dbReference type="InterPro" id="IPR007110">
    <property type="entry name" value="Ig-like_dom"/>
</dbReference>
<dbReference type="SUPFAM" id="SSF48726">
    <property type="entry name" value="Immunoglobulin"/>
    <property type="match status" value="3"/>
</dbReference>